<dbReference type="Gene3D" id="1.20.1270.60">
    <property type="entry name" value="Arfaptin homology (AH) domain/BAR domain"/>
    <property type="match status" value="1"/>
</dbReference>
<feature type="compositionally biased region" description="Polar residues" evidence="1">
    <location>
        <begin position="416"/>
        <end position="432"/>
    </location>
</feature>
<dbReference type="GO" id="GO:0009898">
    <property type="term" value="C:cytoplasmic side of plasma membrane"/>
    <property type="evidence" value="ECO:0007669"/>
    <property type="project" value="TreeGrafter"/>
</dbReference>
<feature type="compositionally biased region" description="Polar residues" evidence="1">
    <location>
        <begin position="304"/>
        <end position="318"/>
    </location>
</feature>
<dbReference type="Pfam" id="PF08397">
    <property type="entry name" value="IMD"/>
    <property type="match status" value="1"/>
</dbReference>
<dbReference type="AlphaFoldDB" id="A0A131XSY1"/>
<feature type="region of interest" description="Disordered" evidence="1">
    <location>
        <begin position="541"/>
        <end position="619"/>
    </location>
</feature>
<dbReference type="GO" id="GO:0007009">
    <property type="term" value="P:plasma membrane organization"/>
    <property type="evidence" value="ECO:0007669"/>
    <property type="project" value="InterPro"/>
</dbReference>
<feature type="compositionally biased region" description="Polar residues" evidence="1">
    <location>
        <begin position="541"/>
        <end position="560"/>
    </location>
</feature>
<feature type="region of interest" description="Disordered" evidence="1">
    <location>
        <begin position="797"/>
        <end position="833"/>
    </location>
</feature>
<dbReference type="GO" id="GO:0030031">
    <property type="term" value="P:cell projection assembly"/>
    <property type="evidence" value="ECO:0007669"/>
    <property type="project" value="TreeGrafter"/>
</dbReference>
<dbReference type="InterPro" id="IPR027267">
    <property type="entry name" value="AH/BAR_dom_sf"/>
</dbReference>
<feature type="region of interest" description="Disordered" evidence="1">
    <location>
        <begin position="271"/>
        <end position="335"/>
    </location>
</feature>
<feature type="compositionally biased region" description="Basic and acidic residues" evidence="1">
    <location>
        <begin position="819"/>
        <end position="831"/>
    </location>
</feature>
<dbReference type="PROSITE" id="PS51338">
    <property type="entry name" value="IMD"/>
    <property type="match status" value="1"/>
</dbReference>
<dbReference type="PANTHER" id="PTHR15708">
    <property type="entry name" value="ACTIN BUNDLING/MISSING IN METASTASIS-RELATED"/>
    <property type="match status" value="1"/>
</dbReference>
<feature type="compositionally biased region" description="Polar residues" evidence="1">
    <location>
        <begin position="805"/>
        <end position="818"/>
    </location>
</feature>
<sequence>EKDCSALGGLFQYIINDLKGGTPIWEDFLAKATKLHSQLRMTASVSAAFLDSFQKVADMATNTKGATKEVGKALTRLCLRQRSVEAKLKSFTSSIMDHLVLPLQDKMEDWKKMSLQLDKDHSKEFKRARQEIKKMSTDTLRLQKKVKKGARYETQRSLDCALQDVSDKYLLLEETEKQAVRRALVEERGRFCLLVACLRPVVQEELLMLHEIAHLQEILDSLARLTADPQRLPSASEQVIADLKGSDWAFQTPPSSPSSLGSRKSSMCSISSFNSSSSGSTKSHSPSHRSLSQQPAVGPPLRLSSVSSQDSGFTSQDTLFLRPPSPRSAADISTQVCDPGGLGTACVSSTPASPFPPSVTSTWPNLQDTLQFERAMSSVLKCQRPHTISSAYERAGHQARPLLTAETFQPLEGDLQSGSNHSGSADTLTSTSEGDEAPPTRGPRPPVPLRTTSAVPSLPERPAALKPVQPPRVPTLPEFHEPLACQVLPIYANVGDVMAAPGWPNSGPASEDSRTRNVEACNAARVEDADVLRMHEAYKTYSPSSASTRYEGLSGSSTLPAKSGVRRSSQLPPPPPPIRRTPSISSNQGPSVASSQHPRIAPDRADHNGGDRAADDASSRAKLIQALNARFSKPLEQAGLRFSLPACRPEEGPDLLLPDPPAADTAEGEPPDFPDPPPLPEQPSGQPGRQVEKKLLRAHTIGYSERDALIQSLNAKFSMRAAGQAGVAGRSLQEGAQRGPRGATDLEQTLLKKEQRAGPEPAEARRSRSVGPCAEKRGTASVERRQFLNTLNARLAEQRSGGGASSQSPRRGSLQTELGNRRKSTDADRASRVQSWLAGRGSVDLTACRESLLDQIRRGTALKRVASQSDRSMPRLL</sequence>
<dbReference type="SUPFAM" id="SSF103657">
    <property type="entry name" value="BAR/IMD domain-like"/>
    <property type="match status" value="1"/>
</dbReference>
<dbReference type="InterPro" id="IPR030127">
    <property type="entry name" value="MTSS1/MTSS2"/>
</dbReference>
<feature type="compositionally biased region" description="Low complexity" evidence="1">
    <location>
        <begin position="271"/>
        <end position="293"/>
    </location>
</feature>
<organism evidence="4">
    <name type="scientific">Ixodes ricinus</name>
    <name type="common">Common tick</name>
    <name type="synonym">Acarus ricinus</name>
    <dbReference type="NCBI Taxonomy" id="34613"/>
    <lineage>
        <taxon>Eukaryota</taxon>
        <taxon>Metazoa</taxon>
        <taxon>Ecdysozoa</taxon>
        <taxon>Arthropoda</taxon>
        <taxon>Chelicerata</taxon>
        <taxon>Arachnida</taxon>
        <taxon>Acari</taxon>
        <taxon>Parasitiformes</taxon>
        <taxon>Ixodida</taxon>
        <taxon>Ixodoidea</taxon>
        <taxon>Ixodidae</taxon>
        <taxon>Ixodinae</taxon>
        <taxon>Ixodes</taxon>
    </lineage>
</organism>
<dbReference type="GO" id="GO:0003779">
    <property type="term" value="F:actin binding"/>
    <property type="evidence" value="ECO:0007669"/>
    <property type="project" value="InterPro"/>
</dbReference>
<dbReference type="PANTHER" id="PTHR15708:SF4">
    <property type="entry name" value="FI21477P1-RELATED"/>
    <property type="match status" value="1"/>
</dbReference>
<dbReference type="PROSITE" id="PS51082">
    <property type="entry name" value="WH2"/>
    <property type="match status" value="1"/>
</dbReference>
<evidence type="ECO:0000259" key="2">
    <source>
        <dbReference type="PROSITE" id="PS51082"/>
    </source>
</evidence>
<feature type="compositionally biased region" description="Basic and acidic residues" evidence="1">
    <location>
        <begin position="600"/>
        <end position="619"/>
    </location>
</feature>
<proteinExistence type="evidence at transcript level"/>
<reference evidence="4" key="1">
    <citation type="submission" date="2016-02" db="EMBL/GenBank/DDBJ databases">
        <title>RNAseq analyses of the midgut from blood- or serum-fed Ixodes ricinus ticks.</title>
        <authorList>
            <person name="Perner J."/>
            <person name="Provaznik J."/>
            <person name="Schrenkova J."/>
            <person name="Urbanova V."/>
            <person name="Ribeiro J.M."/>
            <person name="Kopacek P."/>
        </authorList>
    </citation>
    <scope>NUCLEOTIDE SEQUENCE</scope>
    <source>
        <tissue evidence="4">Gut</tissue>
    </source>
</reference>
<dbReference type="GO" id="GO:0015629">
    <property type="term" value="C:actin cytoskeleton"/>
    <property type="evidence" value="ECO:0007669"/>
    <property type="project" value="TreeGrafter"/>
</dbReference>
<accession>A0A131XSY1</accession>
<feature type="region of interest" description="Disordered" evidence="1">
    <location>
        <begin position="752"/>
        <end position="785"/>
    </location>
</feature>
<dbReference type="InterPro" id="IPR003124">
    <property type="entry name" value="WH2_dom"/>
</dbReference>
<protein>
    <submittedName>
        <fullName evidence="4">Putative metastasis suppressor protein 1</fullName>
    </submittedName>
</protein>
<dbReference type="GO" id="GO:0005543">
    <property type="term" value="F:phospholipid binding"/>
    <property type="evidence" value="ECO:0007669"/>
    <property type="project" value="TreeGrafter"/>
</dbReference>
<feature type="region of interest" description="Disordered" evidence="1">
    <location>
        <begin position="645"/>
        <end position="694"/>
    </location>
</feature>
<name>A0A131XSY1_IXORI</name>
<evidence type="ECO:0000259" key="3">
    <source>
        <dbReference type="PROSITE" id="PS51338"/>
    </source>
</evidence>
<dbReference type="EMBL" id="GEFM01006458">
    <property type="protein sequence ID" value="JAP69338.1"/>
    <property type="molecule type" value="mRNA"/>
</dbReference>
<evidence type="ECO:0000313" key="4">
    <source>
        <dbReference type="EMBL" id="JAP69338.1"/>
    </source>
</evidence>
<feature type="domain" description="IMD" evidence="3">
    <location>
        <begin position="1"/>
        <end position="246"/>
    </location>
</feature>
<feature type="non-terminal residue" evidence="4">
    <location>
        <position position="1"/>
    </location>
</feature>
<dbReference type="InterPro" id="IPR013606">
    <property type="entry name" value="I-BAR_dom"/>
</dbReference>
<feature type="region of interest" description="Disordered" evidence="1">
    <location>
        <begin position="412"/>
        <end position="470"/>
    </location>
</feature>
<feature type="compositionally biased region" description="Low complexity" evidence="1">
    <location>
        <begin position="654"/>
        <end position="665"/>
    </location>
</feature>
<feature type="compositionally biased region" description="Polar residues" evidence="1">
    <location>
        <begin position="587"/>
        <end position="597"/>
    </location>
</feature>
<feature type="compositionally biased region" description="Basic and acidic residues" evidence="1">
    <location>
        <begin position="752"/>
        <end position="766"/>
    </location>
</feature>
<evidence type="ECO:0000256" key="1">
    <source>
        <dbReference type="SAM" id="MobiDB-lite"/>
    </source>
</evidence>
<feature type="compositionally biased region" description="Basic and acidic residues" evidence="1">
    <location>
        <begin position="774"/>
        <end position="785"/>
    </location>
</feature>
<feature type="domain" description="WH2" evidence="2">
    <location>
        <begin position="848"/>
        <end position="865"/>
    </location>
</feature>